<organism evidence="13">
    <name type="scientific">Amblyomma aureolatum</name>
    <dbReference type="NCBI Taxonomy" id="187763"/>
    <lineage>
        <taxon>Eukaryota</taxon>
        <taxon>Metazoa</taxon>
        <taxon>Ecdysozoa</taxon>
        <taxon>Arthropoda</taxon>
        <taxon>Chelicerata</taxon>
        <taxon>Arachnida</taxon>
        <taxon>Acari</taxon>
        <taxon>Parasitiformes</taxon>
        <taxon>Ixodida</taxon>
        <taxon>Ixodoidea</taxon>
        <taxon>Ixodidae</taxon>
        <taxon>Amblyomminae</taxon>
        <taxon>Amblyomma</taxon>
    </lineage>
</organism>
<dbReference type="PROSITE" id="PS00028">
    <property type="entry name" value="ZINC_FINGER_C2H2_1"/>
    <property type="match status" value="1"/>
</dbReference>
<keyword evidence="3" id="KW-0677">Repeat</keyword>
<dbReference type="GO" id="GO:0005634">
    <property type="term" value="C:nucleus"/>
    <property type="evidence" value="ECO:0007669"/>
    <property type="project" value="UniProtKB-SubCell"/>
</dbReference>
<evidence type="ECO:0000256" key="10">
    <source>
        <dbReference type="PROSITE-ProRule" id="PRU00042"/>
    </source>
</evidence>
<evidence type="ECO:0000256" key="9">
    <source>
        <dbReference type="ARBA" id="ARBA00023242"/>
    </source>
</evidence>
<dbReference type="AlphaFoldDB" id="A0A1E1X1B5"/>
<keyword evidence="9" id="KW-0539">Nucleus</keyword>
<dbReference type="PROSITE" id="PS50157">
    <property type="entry name" value="ZINC_FINGER_C2H2_2"/>
    <property type="match status" value="3"/>
</dbReference>
<dbReference type="EMBL" id="GFAC01006352">
    <property type="protein sequence ID" value="JAT92836.1"/>
    <property type="molecule type" value="mRNA"/>
</dbReference>
<evidence type="ECO:0000256" key="3">
    <source>
        <dbReference type="ARBA" id="ARBA00022737"/>
    </source>
</evidence>
<keyword evidence="7" id="KW-0238">DNA-binding</keyword>
<dbReference type="FunFam" id="3.30.160.60:FF:000325">
    <property type="entry name" value="ZFP90 zinc finger protein"/>
    <property type="match status" value="1"/>
</dbReference>
<dbReference type="PANTHER" id="PTHR23235">
    <property type="entry name" value="KRUEPPEL-LIKE TRANSCRIPTION FACTOR"/>
    <property type="match status" value="1"/>
</dbReference>
<feature type="compositionally biased region" description="Basic residues" evidence="11">
    <location>
        <begin position="51"/>
        <end position="62"/>
    </location>
</feature>
<keyword evidence="4 10" id="KW-0863">Zinc-finger</keyword>
<evidence type="ECO:0000256" key="11">
    <source>
        <dbReference type="SAM" id="MobiDB-lite"/>
    </source>
</evidence>
<reference evidence="13" key="1">
    <citation type="journal article" date="2017" name="Front. Cell. Infect. Microbiol.">
        <title>The Distinct Transcriptional Response of the Midgut of Amblyomma sculptum and Amblyomma aureolatum Ticks to Rickettsia rickettsii Correlates to Their Differences in Susceptibility to Infection.</title>
        <authorList>
            <person name="Martins L.A."/>
            <person name="Galletti M.F.B.M."/>
            <person name="Ribeiro J.M."/>
            <person name="Fujita A."/>
            <person name="Costa F.B."/>
            <person name="Labruna M.B."/>
            <person name="Daffre S."/>
            <person name="Fogaca A.C."/>
        </authorList>
    </citation>
    <scope>NUCLEOTIDE SEQUENCE</scope>
</reference>
<dbReference type="InterPro" id="IPR036236">
    <property type="entry name" value="Znf_C2H2_sf"/>
</dbReference>
<evidence type="ECO:0000256" key="8">
    <source>
        <dbReference type="ARBA" id="ARBA00023163"/>
    </source>
</evidence>
<feature type="region of interest" description="Disordered" evidence="11">
    <location>
        <begin position="51"/>
        <end position="78"/>
    </location>
</feature>
<evidence type="ECO:0000256" key="4">
    <source>
        <dbReference type="ARBA" id="ARBA00022771"/>
    </source>
</evidence>
<dbReference type="SUPFAM" id="SSF57667">
    <property type="entry name" value="beta-beta-alpha zinc fingers"/>
    <property type="match status" value="2"/>
</dbReference>
<dbReference type="GO" id="GO:0000978">
    <property type="term" value="F:RNA polymerase II cis-regulatory region sequence-specific DNA binding"/>
    <property type="evidence" value="ECO:0007669"/>
    <property type="project" value="TreeGrafter"/>
</dbReference>
<name>A0A1E1X1B5_9ACAR</name>
<evidence type="ECO:0000313" key="13">
    <source>
        <dbReference type="EMBL" id="JAT92836.1"/>
    </source>
</evidence>
<feature type="compositionally biased region" description="Polar residues" evidence="11">
    <location>
        <begin position="63"/>
        <end position="78"/>
    </location>
</feature>
<accession>A0A1E1X1B5</accession>
<protein>
    <submittedName>
        <fullName evidence="13">Putative c2h2-type zn-finger protein</fullName>
    </submittedName>
</protein>
<evidence type="ECO:0000256" key="2">
    <source>
        <dbReference type="ARBA" id="ARBA00022723"/>
    </source>
</evidence>
<evidence type="ECO:0000256" key="7">
    <source>
        <dbReference type="ARBA" id="ARBA00023125"/>
    </source>
</evidence>
<feature type="non-terminal residue" evidence="13">
    <location>
        <position position="1"/>
    </location>
</feature>
<keyword evidence="6" id="KW-0805">Transcription regulation</keyword>
<keyword evidence="2" id="KW-0479">Metal-binding</keyword>
<dbReference type="Gene3D" id="3.30.160.60">
    <property type="entry name" value="Classic Zinc Finger"/>
    <property type="match status" value="3"/>
</dbReference>
<comment type="subcellular location">
    <subcellularLocation>
        <location evidence="1">Nucleus</location>
    </subcellularLocation>
</comment>
<feature type="domain" description="C2H2-type" evidence="12">
    <location>
        <begin position="113"/>
        <end position="138"/>
    </location>
</feature>
<dbReference type="Pfam" id="PF00096">
    <property type="entry name" value="zf-C2H2"/>
    <property type="match status" value="2"/>
</dbReference>
<dbReference type="SMART" id="SM00355">
    <property type="entry name" value="ZnF_C2H2"/>
    <property type="match status" value="3"/>
</dbReference>
<dbReference type="FunFam" id="3.30.160.60:FF:000446">
    <property type="entry name" value="Zinc finger protein"/>
    <property type="match status" value="1"/>
</dbReference>
<dbReference type="GO" id="GO:0008270">
    <property type="term" value="F:zinc ion binding"/>
    <property type="evidence" value="ECO:0007669"/>
    <property type="project" value="UniProtKB-KW"/>
</dbReference>
<dbReference type="GO" id="GO:0000981">
    <property type="term" value="F:DNA-binding transcription factor activity, RNA polymerase II-specific"/>
    <property type="evidence" value="ECO:0007669"/>
    <property type="project" value="TreeGrafter"/>
</dbReference>
<sequence length="138" mass="15336">RKGRGVFNCPLCPYISSSAANVDRHFRVHTGEKPFKCSECSAAFAQSGNYKRHMRSHARQKQHGLSVQPSTSAHSTDSMPAVCDQREQEAVETVCAVQPVFSDIVALTGNRPYKCHLCSYAAAHRSHLMRHMKAHESP</sequence>
<feature type="domain" description="C2H2-type" evidence="12">
    <location>
        <begin position="7"/>
        <end position="34"/>
    </location>
</feature>
<keyword evidence="5" id="KW-0862">Zinc</keyword>
<keyword evidence="8" id="KW-0804">Transcription</keyword>
<dbReference type="PANTHER" id="PTHR23235:SF142">
    <property type="entry name" value="ZINC FINGER PROTEIN 384"/>
    <property type="match status" value="1"/>
</dbReference>
<evidence type="ECO:0000256" key="6">
    <source>
        <dbReference type="ARBA" id="ARBA00023015"/>
    </source>
</evidence>
<evidence type="ECO:0000256" key="1">
    <source>
        <dbReference type="ARBA" id="ARBA00004123"/>
    </source>
</evidence>
<proteinExistence type="evidence at transcript level"/>
<dbReference type="InterPro" id="IPR013087">
    <property type="entry name" value="Znf_C2H2_type"/>
</dbReference>
<evidence type="ECO:0000256" key="5">
    <source>
        <dbReference type="ARBA" id="ARBA00022833"/>
    </source>
</evidence>
<feature type="domain" description="C2H2-type" evidence="12">
    <location>
        <begin position="35"/>
        <end position="62"/>
    </location>
</feature>
<evidence type="ECO:0000259" key="12">
    <source>
        <dbReference type="PROSITE" id="PS50157"/>
    </source>
</evidence>